<gene>
    <name evidence="8" type="ORF">EXU32_03435</name>
</gene>
<evidence type="ECO:0000256" key="5">
    <source>
        <dbReference type="ARBA" id="ARBA00023136"/>
    </source>
</evidence>
<accession>A0A4P6MPD9</accession>
<keyword evidence="4 7" id="KW-1133">Transmembrane helix</keyword>
<feature type="transmembrane region" description="Helical" evidence="7">
    <location>
        <begin position="132"/>
        <end position="150"/>
    </location>
</feature>
<dbReference type="EMBL" id="CP036164">
    <property type="protein sequence ID" value="QBF45401.1"/>
    <property type="molecule type" value="Genomic_DNA"/>
</dbReference>
<sequence length="453" mass="48102">MEQQLSGESSPTQSADKGESTEARSTSGTTVQSEITDEPGGTDAGAAEPADTDRGSTDEVVHTSDGEVIPEDEAAPDAETIPVSELRTPEREHEHDELPIKARVSLPPTLTLLLGLAATVIAIAGLKQVAGIIAPTFLAATLIIAVYPIYKTLRRFLGGAIAGLLLIVILYGILAALGASIGIAASKFASELARPEYTSTFTGLVSDGRDFLTSKGIEAQEIDDAIANFDLRNLTGLASSLANTVTGLTTTMLFLLTVMIFLVMDAGGFARRLAAIHRHKPDVADALVDFGYRVRKYWIVSTVFGVIVAVIDYIALMWLGVPLAMTFALLSFVTNYIPNIGFVLGLIPPAFIALLSGGVSTMVWVIAIYCVANFLIQTILQPKFTGDAVGINGSTAFLSLMFWAYVFGALGALLAIPFTLLFKSLLIDRDPSARWVNQFIASSPEEGTSAQPT</sequence>
<evidence type="ECO:0000313" key="8">
    <source>
        <dbReference type="EMBL" id="QBF45401.1"/>
    </source>
</evidence>
<feature type="transmembrane region" description="Helical" evidence="7">
    <location>
        <begin position="362"/>
        <end position="380"/>
    </location>
</feature>
<evidence type="ECO:0000256" key="6">
    <source>
        <dbReference type="SAM" id="MobiDB-lite"/>
    </source>
</evidence>
<evidence type="ECO:0000256" key="3">
    <source>
        <dbReference type="ARBA" id="ARBA00022692"/>
    </source>
</evidence>
<keyword evidence="3 7" id="KW-0812">Transmembrane</keyword>
<dbReference type="InterPro" id="IPR002549">
    <property type="entry name" value="AI-2E-like"/>
</dbReference>
<evidence type="ECO:0000256" key="2">
    <source>
        <dbReference type="ARBA" id="ARBA00009773"/>
    </source>
</evidence>
<feature type="compositionally biased region" description="Basic and acidic residues" evidence="6">
    <location>
        <begin position="51"/>
        <end position="65"/>
    </location>
</feature>
<name>A0A4P6MPD9_9MICO</name>
<evidence type="ECO:0000313" key="9">
    <source>
        <dbReference type="Proteomes" id="UP000290408"/>
    </source>
</evidence>
<comment type="subcellular location">
    <subcellularLocation>
        <location evidence="1">Membrane</location>
        <topology evidence="1">Multi-pass membrane protein</topology>
    </subcellularLocation>
</comment>
<feature type="compositionally biased region" description="Basic and acidic residues" evidence="6">
    <location>
        <begin position="87"/>
        <end position="98"/>
    </location>
</feature>
<evidence type="ECO:0000256" key="1">
    <source>
        <dbReference type="ARBA" id="ARBA00004141"/>
    </source>
</evidence>
<feature type="transmembrane region" description="Helical" evidence="7">
    <location>
        <begin position="297"/>
        <end position="330"/>
    </location>
</feature>
<evidence type="ECO:0000256" key="4">
    <source>
        <dbReference type="ARBA" id="ARBA00022989"/>
    </source>
</evidence>
<dbReference type="GO" id="GO:0016020">
    <property type="term" value="C:membrane"/>
    <property type="evidence" value="ECO:0007669"/>
    <property type="project" value="UniProtKB-SubCell"/>
</dbReference>
<feature type="compositionally biased region" description="Polar residues" evidence="6">
    <location>
        <begin position="1"/>
        <end position="15"/>
    </location>
</feature>
<feature type="transmembrane region" description="Helical" evidence="7">
    <location>
        <begin position="400"/>
        <end position="422"/>
    </location>
</feature>
<protein>
    <submittedName>
        <fullName evidence="8">AI-2E family transporter</fullName>
    </submittedName>
</protein>
<feature type="transmembrane region" description="Helical" evidence="7">
    <location>
        <begin position="162"/>
        <end position="185"/>
    </location>
</feature>
<dbReference type="OrthoDB" id="9799225at2"/>
<evidence type="ECO:0000256" key="7">
    <source>
        <dbReference type="SAM" id="Phobius"/>
    </source>
</evidence>
<reference evidence="8 9" key="1">
    <citation type="submission" date="2019-02" db="EMBL/GenBank/DDBJ databases">
        <title>Genomic data mining of an Antarctic deep-sea actinobacterium, Janibacterlimosus P3-3-X1.</title>
        <authorList>
            <person name="Liao L."/>
            <person name="Chen B."/>
        </authorList>
    </citation>
    <scope>NUCLEOTIDE SEQUENCE [LARGE SCALE GENOMIC DNA]</scope>
    <source>
        <strain evidence="8 9">P3-3-X1</strain>
    </source>
</reference>
<comment type="similarity">
    <text evidence="2">Belongs to the autoinducer-2 exporter (AI-2E) (TC 2.A.86) family.</text>
</comment>
<dbReference type="PANTHER" id="PTHR21716:SF64">
    <property type="entry name" value="AI-2 TRANSPORT PROTEIN TQSA"/>
    <property type="match status" value="1"/>
</dbReference>
<dbReference type="Proteomes" id="UP000290408">
    <property type="component" value="Chromosome"/>
</dbReference>
<dbReference type="STRING" id="1216970.GCA_001570985_00354"/>
<dbReference type="KEGG" id="jli:EXU32_03435"/>
<organism evidence="8 9">
    <name type="scientific">Janibacter limosus</name>
    <dbReference type="NCBI Taxonomy" id="53458"/>
    <lineage>
        <taxon>Bacteria</taxon>
        <taxon>Bacillati</taxon>
        <taxon>Actinomycetota</taxon>
        <taxon>Actinomycetes</taxon>
        <taxon>Micrococcales</taxon>
        <taxon>Intrasporangiaceae</taxon>
        <taxon>Janibacter</taxon>
    </lineage>
</organism>
<feature type="transmembrane region" description="Helical" evidence="7">
    <location>
        <begin position="241"/>
        <end position="263"/>
    </location>
</feature>
<feature type="region of interest" description="Disordered" evidence="6">
    <location>
        <begin position="1"/>
        <end position="98"/>
    </location>
</feature>
<dbReference type="AlphaFoldDB" id="A0A4P6MPD9"/>
<dbReference type="Pfam" id="PF01594">
    <property type="entry name" value="AI-2E_transport"/>
    <property type="match status" value="1"/>
</dbReference>
<keyword evidence="5 7" id="KW-0472">Membrane</keyword>
<dbReference type="PANTHER" id="PTHR21716">
    <property type="entry name" value="TRANSMEMBRANE PROTEIN"/>
    <property type="match status" value="1"/>
</dbReference>
<dbReference type="GO" id="GO:0055085">
    <property type="term" value="P:transmembrane transport"/>
    <property type="evidence" value="ECO:0007669"/>
    <property type="project" value="TreeGrafter"/>
</dbReference>
<feature type="transmembrane region" description="Helical" evidence="7">
    <location>
        <begin position="109"/>
        <end position="126"/>
    </location>
</feature>
<feature type="transmembrane region" description="Helical" evidence="7">
    <location>
        <begin position="336"/>
        <end position="355"/>
    </location>
</feature>
<keyword evidence="9" id="KW-1185">Reference proteome</keyword>
<feature type="compositionally biased region" description="Polar residues" evidence="6">
    <location>
        <begin position="23"/>
        <end position="34"/>
    </location>
</feature>
<proteinExistence type="inferred from homology"/>
<dbReference type="RefSeq" id="WP_130628639.1">
    <property type="nucleotide sequence ID" value="NZ_CP036164.1"/>
</dbReference>